<dbReference type="AlphaFoldDB" id="I0YJC8"/>
<evidence type="ECO:0000313" key="4">
    <source>
        <dbReference type="Proteomes" id="UP000007264"/>
    </source>
</evidence>
<feature type="transmembrane region" description="Helical" evidence="2">
    <location>
        <begin position="289"/>
        <end position="313"/>
    </location>
</feature>
<feature type="region of interest" description="Disordered" evidence="1">
    <location>
        <begin position="1"/>
        <end position="55"/>
    </location>
</feature>
<feature type="region of interest" description="Disordered" evidence="1">
    <location>
        <begin position="124"/>
        <end position="144"/>
    </location>
</feature>
<evidence type="ECO:0000256" key="1">
    <source>
        <dbReference type="SAM" id="MobiDB-lite"/>
    </source>
</evidence>
<dbReference type="Proteomes" id="UP000007264">
    <property type="component" value="Unassembled WGS sequence"/>
</dbReference>
<feature type="compositionally biased region" description="Basic and acidic residues" evidence="1">
    <location>
        <begin position="12"/>
        <end position="21"/>
    </location>
</feature>
<gene>
    <name evidence="3" type="ORF">COCSUDRAFT_60164</name>
</gene>
<evidence type="ECO:0000313" key="3">
    <source>
        <dbReference type="EMBL" id="EIE18497.1"/>
    </source>
</evidence>
<keyword evidence="2" id="KW-1133">Transmembrane helix</keyword>
<dbReference type="RefSeq" id="XP_005643041.1">
    <property type="nucleotide sequence ID" value="XM_005642984.1"/>
</dbReference>
<feature type="transmembrane region" description="Helical" evidence="2">
    <location>
        <begin position="333"/>
        <end position="358"/>
    </location>
</feature>
<reference evidence="3 4" key="1">
    <citation type="journal article" date="2012" name="Genome Biol.">
        <title>The genome of the polar eukaryotic microalga coccomyxa subellipsoidea reveals traits of cold adaptation.</title>
        <authorList>
            <person name="Blanc G."/>
            <person name="Agarkova I."/>
            <person name="Grimwood J."/>
            <person name="Kuo A."/>
            <person name="Brueggeman A."/>
            <person name="Dunigan D."/>
            <person name="Gurnon J."/>
            <person name="Ladunga I."/>
            <person name="Lindquist E."/>
            <person name="Lucas S."/>
            <person name="Pangilinan J."/>
            <person name="Proschold T."/>
            <person name="Salamov A."/>
            <person name="Schmutz J."/>
            <person name="Weeks D."/>
            <person name="Yamada T."/>
            <person name="Claverie J.M."/>
            <person name="Grigoriev I."/>
            <person name="Van Etten J."/>
            <person name="Lomsadze A."/>
            <person name="Borodovsky M."/>
        </authorList>
    </citation>
    <scope>NUCLEOTIDE SEQUENCE [LARGE SCALE GENOMIC DNA]</scope>
    <source>
        <strain evidence="3 4">C-169</strain>
    </source>
</reference>
<protein>
    <submittedName>
        <fullName evidence="3">Uncharacterized protein</fullName>
    </submittedName>
</protein>
<feature type="transmembrane region" description="Helical" evidence="2">
    <location>
        <begin position="378"/>
        <end position="398"/>
    </location>
</feature>
<organism evidence="3 4">
    <name type="scientific">Coccomyxa subellipsoidea (strain C-169)</name>
    <name type="common">Green microalga</name>
    <dbReference type="NCBI Taxonomy" id="574566"/>
    <lineage>
        <taxon>Eukaryota</taxon>
        <taxon>Viridiplantae</taxon>
        <taxon>Chlorophyta</taxon>
        <taxon>core chlorophytes</taxon>
        <taxon>Trebouxiophyceae</taxon>
        <taxon>Trebouxiophyceae incertae sedis</taxon>
        <taxon>Coccomyxaceae</taxon>
        <taxon>Coccomyxa</taxon>
        <taxon>Coccomyxa subellipsoidea</taxon>
    </lineage>
</organism>
<dbReference type="EMBL" id="AGSI01000023">
    <property type="protein sequence ID" value="EIE18497.1"/>
    <property type="molecule type" value="Genomic_DNA"/>
</dbReference>
<feature type="transmembrane region" description="Helical" evidence="2">
    <location>
        <begin position="410"/>
        <end position="434"/>
    </location>
</feature>
<proteinExistence type="predicted"/>
<dbReference type="OrthoDB" id="10418053at2759"/>
<keyword evidence="4" id="KW-1185">Reference proteome</keyword>
<keyword evidence="2" id="KW-0472">Membrane</keyword>
<keyword evidence="2" id="KW-0812">Transmembrane</keyword>
<dbReference type="GeneID" id="17036554"/>
<comment type="caution">
    <text evidence="3">The sequence shown here is derived from an EMBL/GenBank/DDBJ whole genome shotgun (WGS) entry which is preliminary data.</text>
</comment>
<name>I0YJC8_COCSC</name>
<evidence type="ECO:0000256" key="2">
    <source>
        <dbReference type="SAM" id="Phobius"/>
    </source>
</evidence>
<accession>I0YJC8</accession>
<sequence length="472" mass="50972">MLAQDETVGRSQTRDVAREYGRTQGPAGESIPEDPTNSENRSAAEDVSNYSLGIVGPSDRLLVDGDVEGADAALYAADRAQKQGRSEDAVLDALEAAETQYNASHQPDPGKGLFSRMEGTLNGSSVAPGSPRSPRGIARTGSGVKGALHIDDATRQKVRERIAAGLRKNPNLSEGSQDIESIAAACEETCFLSCSTRTVFFSKAGNAARLAASLPAADLAELPRIASGQAKQVSFTYLLGNALWFVATSFQIVEALNPGYDLKVVEWEAGGRMGPKPRYIWFGLRLTNLAWWGACSYTLGVALYLGAAIATIINDCPNTLLAPNVYLWLVDYFYLIAGVLFALSGIAYVMYEISMWLIPGIFCPFTRKHATSLQWWALWFYFWGGIGFAMGGIQLYWYSPINLVETVDQYNIITGVGFGGGSICFFLGATLLLARQSRGRCKPSYGITASRLDPTIHTGSHYMDGTSAANKV</sequence>
<dbReference type="KEGG" id="csl:COCSUDRAFT_60164"/>